<evidence type="ECO:0000256" key="2">
    <source>
        <dbReference type="ARBA" id="ARBA00022448"/>
    </source>
</evidence>
<comment type="subcellular location">
    <subcellularLocation>
        <location evidence="1">Cell membrane</location>
        <topology evidence="1">Multi-pass membrane protein</topology>
    </subcellularLocation>
</comment>
<name>A0A3E1K7R5_9GAMM</name>
<feature type="transmembrane region" description="Helical" evidence="10">
    <location>
        <begin position="231"/>
        <end position="256"/>
    </location>
</feature>
<gene>
    <name evidence="12" type="ORF">DZC52_09755</name>
</gene>
<dbReference type="NCBIfam" id="NF003715">
    <property type="entry name" value="PRK05326.1-2"/>
    <property type="match status" value="1"/>
</dbReference>
<feature type="domain" description="RCK C-terminal" evidence="11">
    <location>
        <begin position="406"/>
        <end position="487"/>
    </location>
</feature>
<evidence type="ECO:0000313" key="12">
    <source>
        <dbReference type="EMBL" id="RFF30090.1"/>
    </source>
</evidence>
<evidence type="ECO:0000256" key="6">
    <source>
        <dbReference type="ARBA" id="ARBA00022692"/>
    </source>
</evidence>
<feature type="transmembrane region" description="Helical" evidence="10">
    <location>
        <begin position="6"/>
        <end position="26"/>
    </location>
</feature>
<evidence type="ECO:0000259" key="11">
    <source>
        <dbReference type="PROSITE" id="PS51202"/>
    </source>
</evidence>
<keyword evidence="5" id="KW-0633">Potassium transport</keyword>
<dbReference type="InterPro" id="IPR006153">
    <property type="entry name" value="Cation/H_exchanger_TM"/>
</dbReference>
<keyword evidence="8" id="KW-0406">Ion transport</keyword>
<dbReference type="AlphaFoldDB" id="A0A3E1K7R5"/>
<feature type="transmembrane region" description="Helical" evidence="10">
    <location>
        <begin position="189"/>
        <end position="211"/>
    </location>
</feature>
<feature type="transmembrane region" description="Helical" evidence="10">
    <location>
        <begin position="366"/>
        <end position="389"/>
    </location>
</feature>
<accession>A0A3E1K7R5</accession>
<keyword evidence="6 10" id="KW-0812">Transmembrane</keyword>
<keyword evidence="7 10" id="KW-1133">Transmembrane helix</keyword>
<evidence type="ECO:0000256" key="7">
    <source>
        <dbReference type="ARBA" id="ARBA00022989"/>
    </source>
</evidence>
<dbReference type="Gene3D" id="1.20.1530.20">
    <property type="match status" value="1"/>
</dbReference>
<evidence type="ECO:0000256" key="3">
    <source>
        <dbReference type="ARBA" id="ARBA00022449"/>
    </source>
</evidence>
<feature type="transmembrane region" description="Helical" evidence="10">
    <location>
        <begin position="340"/>
        <end position="360"/>
    </location>
</feature>
<dbReference type="Pfam" id="PF00999">
    <property type="entry name" value="Na_H_Exchanger"/>
    <property type="match status" value="1"/>
</dbReference>
<dbReference type="InterPro" id="IPR036721">
    <property type="entry name" value="RCK_C_sf"/>
</dbReference>
<dbReference type="EMBL" id="QUZK01000038">
    <property type="protein sequence ID" value="RFF30090.1"/>
    <property type="molecule type" value="Genomic_DNA"/>
</dbReference>
<dbReference type="SUPFAM" id="SSF116726">
    <property type="entry name" value="TrkA C-terminal domain-like"/>
    <property type="match status" value="1"/>
</dbReference>
<keyword evidence="3" id="KW-0050">Antiport</keyword>
<keyword evidence="5" id="KW-0630">Potassium</keyword>
<dbReference type="GO" id="GO:0005886">
    <property type="term" value="C:plasma membrane"/>
    <property type="evidence" value="ECO:0007669"/>
    <property type="project" value="UniProtKB-SubCell"/>
</dbReference>
<keyword evidence="9 10" id="KW-0472">Membrane</keyword>
<evidence type="ECO:0000256" key="4">
    <source>
        <dbReference type="ARBA" id="ARBA00022475"/>
    </source>
</evidence>
<evidence type="ECO:0000256" key="8">
    <source>
        <dbReference type="ARBA" id="ARBA00023065"/>
    </source>
</evidence>
<feature type="transmembrane region" description="Helical" evidence="10">
    <location>
        <begin position="277"/>
        <end position="299"/>
    </location>
</feature>
<keyword evidence="13" id="KW-1185">Reference proteome</keyword>
<reference evidence="12 13" key="1">
    <citation type="submission" date="2018-08" db="EMBL/GenBank/DDBJ databases">
        <title>Wenzhouxiangella salilacus sp. nov., a novel bacterium isolated from a saline lake in Xinjiang Province, China.</title>
        <authorList>
            <person name="Han S."/>
        </authorList>
    </citation>
    <scope>NUCLEOTIDE SEQUENCE [LARGE SCALE GENOMIC DNA]</scope>
    <source>
        <strain evidence="12 13">XDB06</strain>
    </source>
</reference>
<evidence type="ECO:0000256" key="9">
    <source>
        <dbReference type="ARBA" id="ARBA00023136"/>
    </source>
</evidence>
<evidence type="ECO:0000256" key="10">
    <source>
        <dbReference type="SAM" id="Phobius"/>
    </source>
</evidence>
<comment type="caution">
    <text evidence="12">The sequence shown here is derived from an EMBL/GenBank/DDBJ whole genome shotgun (WGS) entry which is preliminary data.</text>
</comment>
<dbReference type="RefSeq" id="WP_116650959.1">
    <property type="nucleotide sequence ID" value="NZ_QUZK01000038.1"/>
</dbReference>
<organism evidence="12 13">
    <name type="scientific">Wenzhouxiangella sediminis</name>
    <dbReference type="NCBI Taxonomy" id="1792836"/>
    <lineage>
        <taxon>Bacteria</taxon>
        <taxon>Pseudomonadati</taxon>
        <taxon>Pseudomonadota</taxon>
        <taxon>Gammaproteobacteria</taxon>
        <taxon>Chromatiales</taxon>
        <taxon>Wenzhouxiangellaceae</taxon>
        <taxon>Wenzhouxiangella</taxon>
    </lineage>
</organism>
<protein>
    <submittedName>
        <fullName evidence="12">Potassium/proton antiporter</fullName>
    </submittedName>
</protein>
<dbReference type="InterPro" id="IPR006037">
    <property type="entry name" value="RCK_C"/>
</dbReference>
<feature type="transmembrane region" description="Helical" evidence="10">
    <location>
        <begin position="61"/>
        <end position="79"/>
    </location>
</feature>
<dbReference type="OrthoDB" id="9810759at2"/>
<dbReference type="PROSITE" id="PS51202">
    <property type="entry name" value="RCK_C"/>
    <property type="match status" value="1"/>
</dbReference>
<dbReference type="Proteomes" id="UP000260351">
    <property type="component" value="Unassembled WGS sequence"/>
</dbReference>
<dbReference type="GO" id="GO:0008324">
    <property type="term" value="F:monoatomic cation transmembrane transporter activity"/>
    <property type="evidence" value="ECO:0007669"/>
    <property type="project" value="InterPro"/>
</dbReference>
<evidence type="ECO:0000256" key="5">
    <source>
        <dbReference type="ARBA" id="ARBA00022538"/>
    </source>
</evidence>
<dbReference type="Gene3D" id="3.30.70.1450">
    <property type="entry name" value="Regulator of K+ conductance, C-terminal domain"/>
    <property type="match status" value="1"/>
</dbReference>
<keyword evidence="2" id="KW-0813">Transport</keyword>
<feature type="transmembrane region" description="Helical" evidence="10">
    <location>
        <begin position="305"/>
        <end position="328"/>
    </location>
</feature>
<proteinExistence type="predicted"/>
<dbReference type="GO" id="GO:0006813">
    <property type="term" value="P:potassium ion transport"/>
    <property type="evidence" value="ECO:0007669"/>
    <property type="project" value="UniProtKB-KW"/>
</dbReference>
<evidence type="ECO:0000313" key="13">
    <source>
        <dbReference type="Proteomes" id="UP000260351"/>
    </source>
</evidence>
<sequence>MFESEPASTALALTAAGLLLVLSVLFSRPSEKIGIPVVLVFLLIGLLVGPHFGHEYIDFEMAFRIGTMGLVLILFDGGLNTPYRQVREHLLPASLLATLAVVGTAALVALVAWSLGLDWMMALLLGAIVSSTDAAAVFSALRGSGVQLSRRVGATLELESGLNDPMAVILTLTLTSQLIGDTAFSLPNFLGHVAMQLVIGLGAGLAIGWLGSQLLGRIRVPAAGLYPALTLAMALLAFGVPTLFMGSGFLAVYVAALMLGNQRLPYRSGILRVHDALAWLAQISMFLVLGLLAVPQILVSFGWRGLVVALALALLARPVMVAACLLPFRYSAKETAFISWVGLRGAVPILLATYPVLAGVEEAMTLFHLVFFVVVVNALIPGATVRWAVTLFGVERGGVERPAPVLEINAIDSLPVQIISFNLHPAALVTGQPARMLPLPAGADILLVVREREALPVTPDTVLQAGDHVHIMVRPEDTRSVELMFGLREDD</sequence>
<dbReference type="NCBIfam" id="NF003716">
    <property type="entry name" value="PRK05326.1-3"/>
    <property type="match status" value="1"/>
</dbReference>
<dbReference type="InterPro" id="IPR038770">
    <property type="entry name" value="Na+/solute_symporter_sf"/>
</dbReference>
<feature type="transmembrane region" description="Helical" evidence="10">
    <location>
        <begin position="91"/>
        <end position="113"/>
    </location>
</feature>
<dbReference type="PANTHER" id="PTHR32507">
    <property type="entry name" value="NA(+)/H(+) ANTIPORTER 1"/>
    <property type="match status" value="1"/>
</dbReference>
<dbReference type="GO" id="GO:1902600">
    <property type="term" value="P:proton transmembrane transport"/>
    <property type="evidence" value="ECO:0007669"/>
    <property type="project" value="InterPro"/>
</dbReference>
<evidence type="ECO:0000256" key="1">
    <source>
        <dbReference type="ARBA" id="ARBA00004651"/>
    </source>
</evidence>
<dbReference type="GO" id="GO:0015297">
    <property type="term" value="F:antiporter activity"/>
    <property type="evidence" value="ECO:0007669"/>
    <property type="project" value="UniProtKB-KW"/>
</dbReference>
<keyword evidence="4" id="KW-1003">Cell membrane</keyword>
<dbReference type="PANTHER" id="PTHR32507:SF7">
    <property type="entry name" value="K(+)_H(+) ANTIPORTER NHAP2"/>
    <property type="match status" value="1"/>
</dbReference>
<feature type="transmembrane region" description="Helical" evidence="10">
    <location>
        <begin position="33"/>
        <end position="49"/>
    </location>
</feature>